<keyword evidence="1" id="KW-0732">Signal</keyword>
<dbReference type="Proteomes" id="UP000184480">
    <property type="component" value="Unassembled WGS sequence"/>
</dbReference>
<keyword evidence="3" id="KW-0645">Protease</keyword>
<dbReference type="InterPro" id="IPR029045">
    <property type="entry name" value="ClpP/crotonase-like_dom_sf"/>
</dbReference>
<dbReference type="Pfam" id="PF03572">
    <property type="entry name" value="Peptidase_S41"/>
    <property type="match status" value="1"/>
</dbReference>
<dbReference type="InterPro" id="IPR036034">
    <property type="entry name" value="PDZ_sf"/>
</dbReference>
<evidence type="ECO:0000256" key="1">
    <source>
        <dbReference type="SAM" id="SignalP"/>
    </source>
</evidence>
<dbReference type="AlphaFoldDB" id="A0A1M4T9S9"/>
<dbReference type="EMBL" id="FQUC01000001">
    <property type="protein sequence ID" value="SHE41221.1"/>
    <property type="molecule type" value="Genomic_DNA"/>
</dbReference>
<keyword evidence="3" id="KW-0378">Hydrolase</keyword>
<name>A0A1M4T9S9_9BACT</name>
<evidence type="ECO:0000313" key="4">
    <source>
        <dbReference type="Proteomes" id="UP000184480"/>
    </source>
</evidence>
<dbReference type="SUPFAM" id="SSF52096">
    <property type="entry name" value="ClpP/crotonase"/>
    <property type="match status" value="1"/>
</dbReference>
<dbReference type="Gene3D" id="2.30.42.10">
    <property type="match status" value="1"/>
</dbReference>
<evidence type="ECO:0000259" key="2">
    <source>
        <dbReference type="Pfam" id="PF03572"/>
    </source>
</evidence>
<protein>
    <submittedName>
        <fullName evidence="3">C-terminal processing protease CtpA/Prc, contains a PDZ domain</fullName>
    </submittedName>
</protein>
<dbReference type="OrthoDB" id="7168509at2"/>
<reference evidence="4" key="1">
    <citation type="submission" date="2016-11" db="EMBL/GenBank/DDBJ databases">
        <authorList>
            <person name="Varghese N."/>
            <person name="Submissions S."/>
        </authorList>
    </citation>
    <scope>NUCLEOTIDE SEQUENCE [LARGE SCALE GENOMIC DNA]</scope>
    <source>
        <strain evidence="4">DSM 27370</strain>
    </source>
</reference>
<dbReference type="InterPro" id="IPR005151">
    <property type="entry name" value="Tail-specific_protease"/>
</dbReference>
<evidence type="ECO:0000313" key="3">
    <source>
        <dbReference type="EMBL" id="SHE41221.1"/>
    </source>
</evidence>
<keyword evidence="4" id="KW-1185">Reference proteome</keyword>
<dbReference type="Gene3D" id="3.90.226.10">
    <property type="entry name" value="2-enoyl-CoA Hydratase, Chain A, domain 1"/>
    <property type="match status" value="1"/>
</dbReference>
<dbReference type="STRING" id="1346286.SAMN05444362_101273"/>
<feature type="signal peptide" evidence="1">
    <location>
        <begin position="1"/>
        <end position="21"/>
    </location>
</feature>
<organism evidence="3 4">
    <name type="scientific">Dysgonomonas macrotermitis</name>
    <dbReference type="NCBI Taxonomy" id="1346286"/>
    <lineage>
        <taxon>Bacteria</taxon>
        <taxon>Pseudomonadati</taxon>
        <taxon>Bacteroidota</taxon>
        <taxon>Bacteroidia</taxon>
        <taxon>Bacteroidales</taxon>
        <taxon>Dysgonomonadaceae</taxon>
        <taxon>Dysgonomonas</taxon>
    </lineage>
</organism>
<dbReference type="GO" id="GO:0006508">
    <property type="term" value="P:proteolysis"/>
    <property type="evidence" value="ECO:0007669"/>
    <property type="project" value="UniProtKB-KW"/>
</dbReference>
<dbReference type="Gene3D" id="3.30.750.170">
    <property type="match status" value="1"/>
</dbReference>
<feature type="chain" id="PRO_5009907488" evidence="1">
    <location>
        <begin position="22"/>
        <end position="483"/>
    </location>
</feature>
<gene>
    <name evidence="3" type="ORF">SAMN05444362_101273</name>
</gene>
<dbReference type="PROSITE" id="PS51257">
    <property type="entry name" value="PROKAR_LIPOPROTEIN"/>
    <property type="match status" value="1"/>
</dbReference>
<sequence length="483" mass="52024">MKKIFFSILIATCGLVFSSCSKDGGENMPQTPNAANQRILEIMQANYAWDLPDPLPDERTVTNLYFEGLLSSLDTYTYKDVGGAKVTKRYSSISKIADLAPATTSYDIGFEYAANEYSDGKAYYVVLYVKKGSKAESLGIKRGYLISRVGVGTNADDLTVVTTSNWGTLLPDYINSGQEFTMLIRIPNGQEGPFSMAAEDTAAQSAETRNPLYTSTTLTYGSAKIGYVVMNNFLNASSYVSPLLNQLSSFKSAGINNLVLDLRYNATGGYDYLKPIGSALVKSQDKGTTFAYLTNASKTRTTAYDFVTSANGTSVPNLGDQLDNVYVITGQNTAGPAETLIHALRAYWGSNLKVMGELSKGRNVASSGNVYDNETAANSTWVFQIALGYMADKNLDYSYNTGILLNSEVKEINTTSGTTSLLKALGDPEEYVLSTIIFDLTGTTPGATAGLRSSASDMPTPVKYLGSSIKEAPGTISLESLYK</sequence>
<proteinExistence type="predicted"/>
<dbReference type="RefSeq" id="WP_062175375.1">
    <property type="nucleotide sequence ID" value="NZ_BBXL01000001.1"/>
</dbReference>
<feature type="domain" description="Tail specific protease" evidence="2">
    <location>
        <begin position="224"/>
        <end position="376"/>
    </location>
</feature>
<dbReference type="GO" id="GO:0008236">
    <property type="term" value="F:serine-type peptidase activity"/>
    <property type="evidence" value="ECO:0007669"/>
    <property type="project" value="InterPro"/>
</dbReference>
<accession>A0A1M4T9S9</accession>